<dbReference type="PROSITE" id="PS50994">
    <property type="entry name" value="INTEGRASE"/>
    <property type="match status" value="1"/>
</dbReference>
<feature type="chain" id="PRO_5025660497" evidence="2">
    <location>
        <begin position="25"/>
        <end position="419"/>
    </location>
</feature>
<dbReference type="InterPro" id="IPR036397">
    <property type="entry name" value="RNaseH_sf"/>
</dbReference>
<evidence type="ECO:0000256" key="2">
    <source>
        <dbReference type="SAM" id="SignalP"/>
    </source>
</evidence>
<evidence type="ECO:0000313" key="4">
    <source>
        <dbReference type="EMBL" id="GFA75261.1"/>
    </source>
</evidence>
<dbReference type="AlphaFoldDB" id="A0A699K533"/>
<evidence type="ECO:0000259" key="3">
    <source>
        <dbReference type="PROSITE" id="PS50994"/>
    </source>
</evidence>
<dbReference type="Pfam" id="PF13976">
    <property type="entry name" value="gag_pre-integrs"/>
    <property type="match status" value="1"/>
</dbReference>
<dbReference type="InterPro" id="IPR025724">
    <property type="entry name" value="GAG-pre-integrase_dom"/>
</dbReference>
<dbReference type="PANTHER" id="PTHR42648">
    <property type="entry name" value="TRANSPOSASE, PUTATIVE-RELATED"/>
    <property type="match status" value="1"/>
</dbReference>
<sequence length="419" mass="48640">VDFKRWQKKMHFLFSSMSVVYVLTTPMPEERGDNPTVEQVKKKAKWDNDYYVCRGLILNDFKRTLKHLKEELTLIELGSHMRIEESLRAHDNNKPKGNNVDGPSVVNMVEHNNSSRYNDNRGKRKHHDTKADPNKKPKVTCWKCEKPKHLKIDYKASNVGNKSNGSGTKGSVDGFSNPLKEGRYTNNIGSAFVTTSELNDSILWHARLGHVDFKRMQDMSKYGDLCDLHATPSLGNKKYFVRFIDDASRFCYVYLLHSKDEALDNFKVFNTEVELQQGFMIKRFMIDKGDEYMDTLYFQSVGIIHETNAPYTPQKNGISERKNRAPKEMVNSMLSYLGPSQGFWGEAMLTVFYLLNRVPNKRNMITLYELWTKKKPNLNYLRVWGCKAVVRLLDPKLKTLGERGIECIFVRYAEHFKAF</sequence>
<organism evidence="4">
    <name type="scientific">Tanacetum cinerariifolium</name>
    <name type="common">Dalmatian daisy</name>
    <name type="synonym">Chrysanthemum cinerariifolium</name>
    <dbReference type="NCBI Taxonomy" id="118510"/>
    <lineage>
        <taxon>Eukaryota</taxon>
        <taxon>Viridiplantae</taxon>
        <taxon>Streptophyta</taxon>
        <taxon>Embryophyta</taxon>
        <taxon>Tracheophyta</taxon>
        <taxon>Spermatophyta</taxon>
        <taxon>Magnoliopsida</taxon>
        <taxon>eudicotyledons</taxon>
        <taxon>Gunneridae</taxon>
        <taxon>Pentapetalae</taxon>
        <taxon>asterids</taxon>
        <taxon>campanulids</taxon>
        <taxon>Asterales</taxon>
        <taxon>Asteraceae</taxon>
        <taxon>Asteroideae</taxon>
        <taxon>Anthemideae</taxon>
        <taxon>Anthemidinae</taxon>
        <taxon>Tanacetum</taxon>
    </lineage>
</organism>
<dbReference type="InterPro" id="IPR012337">
    <property type="entry name" value="RNaseH-like_sf"/>
</dbReference>
<dbReference type="SUPFAM" id="SSF53098">
    <property type="entry name" value="Ribonuclease H-like"/>
    <property type="match status" value="1"/>
</dbReference>
<feature type="signal peptide" evidence="2">
    <location>
        <begin position="1"/>
        <end position="24"/>
    </location>
</feature>
<dbReference type="Gene3D" id="3.30.420.10">
    <property type="entry name" value="Ribonuclease H-like superfamily/Ribonuclease H"/>
    <property type="match status" value="1"/>
</dbReference>
<dbReference type="InterPro" id="IPR039537">
    <property type="entry name" value="Retrotran_Ty1/copia-like"/>
</dbReference>
<comment type="caution">
    <text evidence="4">The sequence shown here is derived from an EMBL/GenBank/DDBJ whole genome shotgun (WGS) entry which is preliminary data.</text>
</comment>
<dbReference type="GO" id="GO:0003676">
    <property type="term" value="F:nucleic acid binding"/>
    <property type="evidence" value="ECO:0007669"/>
    <property type="project" value="InterPro"/>
</dbReference>
<keyword evidence="2" id="KW-0732">Signal</keyword>
<accession>A0A699K533</accession>
<feature type="domain" description="Integrase catalytic" evidence="3">
    <location>
        <begin position="193"/>
        <end position="375"/>
    </location>
</feature>
<dbReference type="EMBL" id="BKCJ010481323">
    <property type="protein sequence ID" value="GFA75261.1"/>
    <property type="molecule type" value="Genomic_DNA"/>
</dbReference>
<proteinExistence type="predicted"/>
<feature type="non-terminal residue" evidence="4">
    <location>
        <position position="1"/>
    </location>
</feature>
<evidence type="ECO:0000256" key="1">
    <source>
        <dbReference type="SAM" id="MobiDB-lite"/>
    </source>
</evidence>
<dbReference type="GO" id="GO:0015074">
    <property type="term" value="P:DNA integration"/>
    <property type="evidence" value="ECO:0007669"/>
    <property type="project" value="InterPro"/>
</dbReference>
<dbReference type="PANTHER" id="PTHR42648:SF30">
    <property type="entry name" value="RIBONUCLEASE H-LIKE DOMAIN, GAG-PRE-INTEGRASE DOMAIN PROTEIN-RELATED"/>
    <property type="match status" value="1"/>
</dbReference>
<reference evidence="4" key="1">
    <citation type="journal article" date="2019" name="Sci. Rep.">
        <title>Draft genome of Tanacetum cinerariifolium, the natural source of mosquito coil.</title>
        <authorList>
            <person name="Yamashiro T."/>
            <person name="Shiraishi A."/>
            <person name="Satake H."/>
            <person name="Nakayama K."/>
        </authorList>
    </citation>
    <scope>NUCLEOTIDE SEQUENCE</scope>
</reference>
<gene>
    <name evidence="4" type="ORF">Tci_647233</name>
</gene>
<protein>
    <submittedName>
        <fullName evidence="4">Zinc finger, CCHC-type</fullName>
    </submittedName>
</protein>
<name>A0A699K533_TANCI</name>
<feature type="region of interest" description="Disordered" evidence="1">
    <location>
        <begin position="87"/>
        <end position="137"/>
    </location>
</feature>
<feature type="non-terminal residue" evidence="4">
    <location>
        <position position="419"/>
    </location>
</feature>
<dbReference type="InterPro" id="IPR001584">
    <property type="entry name" value="Integrase_cat-core"/>
</dbReference>